<name>A0A3M7M1A3_9PLEO</name>
<keyword evidence="3" id="KW-1185">Reference proteome</keyword>
<dbReference type="Proteomes" id="UP000265663">
    <property type="component" value="Unassembled WGS sequence"/>
</dbReference>
<evidence type="ECO:0000256" key="1">
    <source>
        <dbReference type="SAM" id="MobiDB-lite"/>
    </source>
</evidence>
<protein>
    <submittedName>
        <fullName evidence="2">Uncharacterized protein</fullName>
    </submittedName>
</protein>
<sequence length="177" mass="19930">MVARSPKPSSLVSAAYKAIAAALLEAAKHQHLNTFEFQSKLIARRDRRQRTILIQTSNYLHNYPPLSPKLLSPTSSLPLLEIRHHACSSIQLFCFFFCFKFANFVAHRHAFNSASQKKELHKPKEDPAQAYRIRYAQYLAATFGFSMQAALAEADSQLAPRRSSSSSMSEAESLRSI</sequence>
<feature type="region of interest" description="Disordered" evidence="1">
    <location>
        <begin position="157"/>
        <end position="177"/>
    </location>
</feature>
<dbReference type="EMBL" id="KE747814">
    <property type="protein sequence ID" value="RMZ68236.1"/>
    <property type="molecule type" value="Genomic_DNA"/>
</dbReference>
<dbReference type="AlphaFoldDB" id="A0A3M7M1A3"/>
<gene>
    <name evidence="2" type="ORF">GMOD_00004449</name>
</gene>
<proteinExistence type="predicted"/>
<dbReference type="OrthoDB" id="3935170at2759"/>
<organism evidence="2 3">
    <name type="scientific">Pyrenophora seminiperda CCB06</name>
    <dbReference type="NCBI Taxonomy" id="1302712"/>
    <lineage>
        <taxon>Eukaryota</taxon>
        <taxon>Fungi</taxon>
        <taxon>Dikarya</taxon>
        <taxon>Ascomycota</taxon>
        <taxon>Pezizomycotina</taxon>
        <taxon>Dothideomycetes</taxon>
        <taxon>Pleosporomycetidae</taxon>
        <taxon>Pleosporales</taxon>
        <taxon>Pleosporineae</taxon>
        <taxon>Pleosporaceae</taxon>
        <taxon>Pyrenophora</taxon>
    </lineage>
</organism>
<evidence type="ECO:0000313" key="2">
    <source>
        <dbReference type="EMBL" id="RMZ68236.1"/>
    </source>
</evidence>
<evidence type="ECO:0000313" key="3">
    <source>
        <dbReference type="Proteomes" id="UP000265663"/>
    </source>
</evidence>
<reference evidence="2 3" key="1">
    <citation type="journal article" date="2014" name="PLoS ONE">
        <title>De novo Genome Assembly of the Fungal Plant Pathogen Pyrenophora semeniperda.</title>
        <authorList>
            <person name="Soliai M.M."/>
            <person name="Meyer S.E."/>
            <person name="Udall J.A."/>
            <person name="Elzinga D.E."/>
            <person name="Hermansen R.A."/>
            <person name="Bodily P.M."/>
            <person name="Hart A.A."/>
            <person name="Coleman C.E."/>
        </authorList>
    </citation>
    <scope>NUCLEOTIDE SEQUENCE [LARGE SCALE GENOMIC DNA]</scope>
    <source>
        <strain evidence="2 3">CCB06</strain>
        <tissue evidence="2">Mycelium</tissue>
    </source>
</reference>
<accession>A0A3M7M1A3</accession>